<evidence type="ECO:0000313" key="2">
    <source>
        <dbReference type="Proteomes" id="UP001221142"/>
    </source>
</evidence>
<proteinExistence type="predicted"/>
<name>A0AAD7FWA3_9AGAR</name>
<evidence type="ECO:0008006" key="3">
    <source>
        <dbReference type="Google" id="ProtNLM"/>
    </source>
</evidence>
<dbReference type="InterPro" id="IPR032675">
    <property type="entry name" value="LRR_dom_sf"/>
</dbReference>
<reference evidence="1" key="1">
    <citation type="submission" date="2023-03" db="EMBL/GenBank/DDBJ databases">
        <title>Massive genome expansion in bonnet fungi (Mycena s.s.) driven by repeated elements and novel gene families across ecological guilds.</title>
        <authorList>
            <consortium name="Lawrence Berkeley National Laboratory"/>
            <person name="Harder C.B."/>
            <person name="Miyauchi S."/>
            <person name="Viragh M."/>
            <person name="Kuo A."/>
            <person name="Thoen E."/>
            <person name="Andreopoulos B."/>
            <person name="Lu D."/>
            <person name="Skrede I."/>
            <person name="Drula E."/>
            <person name="Henrissat B."/>
            <person name="Morin E."/>
            <person name="Kohler A."/>
            <person name="Barry K."/>
            <person name="LaButti K."/>
            <person name="Morin E."/>
            <person name="Salamov A."/>
            <person name="Lipzen A."/>
            <person name="Mereny Z."/>
            <person name="Hegedus B."/>
            <person name="Baldrian P."/>
            <person name="Stursova M."/>
            <person name="Weitz H."/>
            <person name="Taylor A."/>
            <person name="Grigoriev I.V."/>
            <person name="Nagy L.G."/>
            <person name="Martin F."/>
            <person name="Kauserud H."/>
        </authorList>
    </citation>
    <scope>NUCLEOTIDE SEQUENCE</scope>
    <source>
        <strain evidence="1">9284</strain>
    </source>
</reference>
<dbReference type="Proteomes" id="UP001221142">
    <property type="component" value="Unassembled WGS sequence"/>
</dbReference>
<dbReference type="AlphaFoldDB" id="A0AAD7FWA3"/>
<dbReference type="Gene3D" id="3.80.10.10">
    <property type="entry name" value="Ribonuclease Inhibitor"/>
    <property type="match status" value="1"/>
</dbReference>
<evidence type="ECO:0000313" key="1">
    <source>
        <dbReference type="EMBL" id="KAJ7641507.1"/>
    </source>
</evidence>
<keyword evidence="2" id="KW-1185">Reference proteome</keyword>
<accession>A0AAD7FWA3</accession>
<dbReference type="SUPFAM" id="SSF52047">
    <property type="entry name" value="RNI-like"/>
    <property type="match status" value="1"/>
</dbReference>
<comment type="caution">
    <text evidence="1">The sequence shown here is derived from an EMBL/GenBank/DDBJ whole genome shotgun (WGS) entry which is preliminary data.</text>
</comment>
<gene>
    <name evidence="1" type="ORF">FB45DRAFT_900377</name>
</gene>
<protein>
    <recommendedName>
        <fullName evidence="3">F-box domain-containing protein</fullName>
    </recommendedName>
</protein>
<organism evidence="1 2">
    <name type="scientific">Roridomyces roridus</name>
    <dbReference type="NCBI Taxonomy" id="1738132"/>
    <lineage>
        <taxon>Eukaryota</taxon>
        <taxon>Fungi</taxon>
        <taxon>Dikarya</taxon>
        <taxon>Basidiomycota</taxon>
        <taxon>Agaricomycotina</taxon>
        <taxon>Agaricomycetes</taxon>
        <taxon>Agaricomycetidae</taxon>
        <taxon>Agaricales</taxon>
        <taxon>Marasmiineae</taxon>
        <taxon>Mycenaceae</taxon>
        <taxon>Roridomyces</taxon>
    </lineage>
</organism>
<sequence>MPLLSLPNELLVAIFENPQFPPHFLCILALSCRRLHFLALPIYFARKGMPLPSKSAIITLQEDERDMLAALNMALFLTSMEDMTLIFPHPSCVSIYPLLPHLRRVRRFISRFSALGRITLQLDTQTSVCNLVGDDGALRAWSCALCDLLNAVVERCTDLTVEYGYFTRSYILVARTPKGIRRIVKALRKLIKPRDPFSGASWEFRRSPEQGRASVHRTIRASSARNLTALHIQSGALVLPPCLAWTLSLFSSNSITTLSICNISLERRLWNPVLTLIAKAAPSLTNVTLSGLEYITDVEILGFCARIPRLTTLEIGLNEETRGFPTNCAKGPFPQFNHLEHLKAPANFILYLLRPQPCFPKLQSLSVWFHGPRDIRTIAARLVAIGDAMQARRISPLLSVSVLLLFNDLHLDLDAMVKLPHEYKKALGLVGGLDLVVWPSTVAQVASWINMFPSAKQITISTRFEVDMEMLFRELAKNISAPRTASINGTIRTLECIT</sequence>
<dbReference type="EMBL" id="JARKIF010000004">
    <property type="protein sequence ID" value="KAJ7641507.1"/>
    <property type="molecule type" value="Genomic_DNA"/>
</dbReference>